<dbReference type="AlphaFoldDB" id="A0A853EMD6"/>
<reference evidence="1 2" key="1">
    <citation type="submission" date="2020-07" db="EMBL/GenBank/DDBJ databases">
        <title>MOT database genomes.</title>
        <authorList>
            <person name="Joseph S."/>
            <person name="Aduse-Opoku J."/>
            <person name="Hashim A."/>
            <person name="Wade W."/>
            <person name="Curtis M."/>
        </authorList>
    </citation>
    <scope>NUCLEOTIDE SEQUENCE [LARGE SCALE GENOMIC DNA]</scope>
    <source>
        <strain evidence="1 2">WMus004</strain>
    </source>
</reference>
<name>A0A853EMD6_9ACTO</name>
<gene>
    <name evidence="1" type="ORF">HZZ05_12550</name>
</gene>
<dbReference type="RefSeq" id="WP_179901557.1">
    <property type="nucleotide sequence ID" value="NZ_JACBXV010000268.1"/>
</dbReference>
<comment type="caution">
    <text evidence="1">The sequence shown here is derived from an EMBL/GenBank/DDBJ whole genome shotgun (WGS) entry which is preliminary data.</text>
</comment>
<dbReference type="EMBL" id="JACBXV010000268">
    <property type="protein sequence ID" value="NYS70324.1"/>
    <property type="molecule type" value="Genomic_DNA"/>
</dbReference>
<dbReference type="Proteomes" id="UP000572528">
    <property type="component" value="Unassembled WGS sequence"/>
</dbReference>
<evidence type="ECO:0000313" key="2">
    <source>
        <dbReference type="Proteomes" id="UP000572528"/>
    </source>
</evidence>
<sequence length="185" mass="20640">MYAMQYQIALPTDYDMRTIRERVRTTGHLMDGYPGLEFKAYAIQERVNGAPHNAYAPFYVWRDTDHMSSFCWGDPGYSSIVRDFGRHPIQDWTLHDLVHGTADYASARSLSVQMIALPIDAPPSHCVGPMSAEFLASPDNDTIARVAAVDLATWTLILVELSVKAADQTTMDRSVYEVLHVSAAS</sequence>
<dbReference type="Pfam" id="PF16157">
    <property type="entry name" value="DUF4865"/>
    <property type="match status" value="1"/>
</dbReference>
<protein>
    <submittedName>
        <fullName evidence="1">DUF4865 family protein</fullName>
    </submittedName>
</protein>
<organism evidence="1 2">
    <name type="scientific">Actinomyces bowdenii</name>
    <dbReference type="NCBI Taxonomy" id="131109"/>
    <lineage>
        <taxon>Bacteria</taxon>
        <taxon>Bacillati</taxon>
        <taxon>Actinomycetota</taxon>
        <taxon>Actinomycetes</taxon>
        <taxon>Actinomycetales</taxon>
        <taxon>Actinomycetaceae</taxon>
        <taxon>Actinomyces</taxon>
    </lineage>
</organism>
<dbReference type="InterPro" id="IPR032349">
    <property type="entry name" value="DUF4865"/>
</dbReference>
<proteinExistence type="predicted"/>
<evidence type="ECO:0000313" key="1">
    <source>
        <dbReference type="EMBL" id="NYS70324.1"/>
    </source>
</evidence>
<accession>A0A853EMD6</accession>